<keyword evidence="1" id="KW-1133">Transmembrane helix</keyword>
<reference evidence="6 8" key="5">
    <citation type="submission" date="2018-12" db="EMBL/GenBank/DDBJ databases">
        <authorList>
            <consortium name="Pathogen Informatics"/>
        </authorList>
    </citation>
    <scope>NUCLEOTIDE SEQUENCE [LARGE SCALE GENOMIC DNA]</scope>
    <source>
        <strain evidence="6 8">NCTC11075</strain>
    </source>
</reference>
<evidence type="ECO:0000313" key="3">
    <source>
        <dbReference type="EMBL" id="MBJ9866387.1"/>
    </source>
</evidence>
<name>A0A078LBF1_CITKO</name>
<reference evidence="4" key="3">
    <citation type="submission" date="2018-10" db="EMBL/GenBank/DDBJ databases">
        <title>FDA dAtabase for Regulatory Grade micrObial Sequences (FDA-ARGOS): Supporting development and validation of Infectious Disease Dx tests.</title>
        <authorList>
            <person name="Campos J."/>
            <person name="Goldberg B."/>
            <person name="Tallon L.J."/>
            <person name="Sadzewicz L."/>
            <person name="Zhao X."/>
            <person name="Vavikolanu K."/>
            <person name="Mehta A."/>
            <person name="Aluvathingal J."/>
            <person name="Nadendla S."/>
            <person name="Geyer C."/>
            <person name="Nandy P."/>
            <person name="Yan Y."/>
            <person name="Sichtig H."/>
        </authorList>
    </citation>
    <scope>NUCLEOTIDE SEQUENCE</scope>
    <source>
        <strain evidence="4">FDAARGOS_526</strain>
    </source>
</reference>
<evidence type="ECO:0000313" key="9">
    <source>
        <dbReference type="Proteomes" id="UP000282299"/>
    </source>
</evidence>
<evidence type="ECO:0000313" key="7">
    <source>
        <dbReference type="Proteomes" id="UP000251584"/>
    </source>
</evidence>
<protein>
    <submittedName>
        <fullName evidence="3">DUF2542 family protein</fullName>
    </submittedName>
    <submittedName>
        <fullName evidence="5">Protein of uncharacterized function (DUF2542)</fullName>
    </submittedName>
</protein>
<evidence type="ECO:0000313" key="8">
    <source>
        <dbReference type="Proteomes" id="UP000270272"/>
    </source>
</evidence>
<dbReference type="GeneID" id="45134864"/>
<dbReference type="Proteomes" id="UP000251584">
    <property type="component" value="Unassembled WGS sequence"/>
</dbReference>
<evidence type="ECO:0000256" key="1">
    <source>
        <dbReference type="SAM" id="Phobius"/>
    </source>
</evidence>
<reference evidence="9" key="4">
    <citation type="submission" date="2018-10" db="EMBL/GenBank/DDBJ databases">
        <title>FDA dAtabase for Regulatory Grade micrObial Sequences (FDA-ARGOS): Supporting development and validation of Infectious Disease Dx tests.</title>
        <authorList>
            <person name="Goldberg B."/>
            <person name="Campos J."/>
            <person name="Tallon L."/>
            <person name="Sadzewicz L."/>
            <person name="Zhao X."/>
            <person name="Vavikolanu K."/>
            <person name="Mehta A."/>
            <person name="Aluvathingal J."/>
            <person name="Nadendla S."/>
            <person name="Geyer C."/>
            <person name="Nandy P."/>
            <person name="Yan Y."/>
            <person name="Sichtig H."/>
        </authorList>
    </citation>
    <scope>NUCLEOTIDE SEQUENCE [LARGE SCALE GENOMIC DNA]</scope>
    <source>
        <strain evidence="9">FDAARGOS_526</strain>
    </source>
</reference>
<evidence type="ECO:0000313" key="4">
    <source>
        <dbReference type="EMBL" id="RSC17535.1"/>
    </source>
</evidence>
<dbReference type="PATRIC" id="fig|545.11.peg.3776"/>
<proteinExistence type="predicted"/>
<keyword evidence="1" id="KW-0812">Transmembrane</keyword>
<gene>
    <name evidence="2" type="ORF">BN1086_00676</name>
    <name evidence="4" type="ORF">EGS84_11575</name>
    <name evidence="3" type="ORF">I5687_00260</name>
    <name evidence="5" type="ORF">NCTC10786_02777</name>
    <name evidence="6" type="ORF">NCTC11075_01049</name>
</gene>
<dbReference type="GO" id="GO:0016020">
    <property type="term" value="C:membrane"/>
    <property type="evidence" value="ECO:0007669"/>
    <property type="project" value="InterPro"/>
</dbReference>
<dbReference type="RefSeq" id="WP_012131622.1">
    <property type="nucleotide sequence ID" value="NZ_ABTEQQ020000001.1"/>
</dbReference>
<dbReference type="InterPro" id="IPR020155">
    <property type="entry name" value="Uncharacterised_YeiS"/>
</dbReference>
<reference evidence="3" key="6">
    <citation type="submission" date="2020-11" db="EMBL/GenBank/DDBJ databases">
        <title>Enhanced detection system for hospital associated transmission using whole genome sequencing surveillance.</title>
        <authorList>
            <person name="Harrison L.H."/>
            <person name="Van Tyne D."/>
            <person name="Marsh J.W."/>
            <person name="Griffith M.P."/>
            <person name="Snyder D.J."/>
            <person name="Cooper V.S."/>
            <person name="Mustapha M."/>
        </authorList>
    </citation>
    <scope>NUCLEOTIDE SEQUENCE</scope>
    <source>
        <strain evidence="3">CB00014</strain>
    </source>
</reference>
<dbReference type="Proteomes" id="UP000270272">
    <property type="component" value="Chromosome"/>
</dbReference>
<evidence type="ECO:0000313" key="2">
    <source>
        <dbReference type="EMBL" id="CDZ82597.1"/>
    </source>
</evidence>
<organism evidence="2">
    <name type="scientific">Citrobacter koseri</name>
    <name type="common">Citrobacter diversus</name>
    <dbReference type="NCBI Taxonomy" id="545"/>
    <lineage>
        <taxon>Bacteria</taxon>
        <taxon>Pseudomonadati</taxon>
        <taxon>Pseudomonadota</taxon>
        <taxon>Gammaproteobacteria</taxon>
        <taxon>Enterobacterales</taxon>
        <taxon>Enterobacteriaceae</taxon>
        <taxon>Citrobacter</taxon>
    </lineage>
</organism>
<keyword evidence="1" id="KW-0472">Membrane</keyword>
<dbReference type="EMBL" id="LK931336">
    <property type="protein sequence ID" value="CDZ82597.1"/>
    <property type="molecule type" value="Genomic_DNA"/>
</dbReference>
<dbReference type="EMBL" id="JADVNV010000001">
    <property type="protein sequence ID" value="MBJ9866387.1"/>
    <property type="molecule type" value="Genomic_DNA"/>
</dbReference>
<dbReference type="OMA" id="HADPIQY"/>
<dbReference type="EMBL" id="RKIT01000002">
    <property type="protein sequence ID" value="RSC17535.1"/>
    <property type="molecule type" value="Genomic_DNA"/>
</dbReference>
<dbReference type="EMBL" id="LR134204">
    <property type="protein sequence ID" value="VEB86219.1"/>
    <property type="molecule type" value="Genomic_DNA"/>
</dbReference>
<accession>A0A078LBF1</accession>
<dbReference type="Proteomes" id="UP000807555">
    <property type="component" value="Unassembled WGS sequence"/>
</dbReference>
<sequence length="79" mass="9144">MEGKTIFVVIAVLMVMLFSLREAYKGWRSGAVDKIVRNAREPVYAYRAETPLLYWSYIGLYLCMSVCTLAAGIYFLFFR</sequence>
<evidence type="ECO:0000313" key="5">
    <source>
        <dbReference type="EMBL" id="SQB29005.1"/>
    </source>
</evidence>
<dbReference type="EMBL" id="UAVY01000004">
    <property type="protein sequence ID" value="SQB29005.1"/>
    <property type="molecule type" value="Genomic_DNA"/>
</dbReference>
<dbReference type="AlphaFoldDB" id="A0A078LBF1"/>
<feature type="transmembrane region" description="Helical" evidence="1">
    <location>
        <begin position="54"/>
        <end position="77"/>
    </location>
</feature>
<reference evidence="5 7" key="2">
    <citation type="submission" date="2018-06" db="EMBL/GenBank/DDBJ databases">
        <authorList>
            <consortium name="Pathogen Informatics"/>
            <person name="Doyle S."/>
        </authorList>
    </citation>
    <scope>NUCLEOTIDE SEQUENCE [LARGE SCALE GENOMIC DNA]</scope>
    <source>
        <strain evidence="5 7">NCTC10786</strain>
    </source>
</reference>
<evidence type="ECO:0000313" key="6">
    <source>
        <dbReference type="EMBL" id="VEB86219.1"/>
    </source>
</evidence>
<dbReference type="Proteomes" id="UP000282299">
    <property type="component" value="Unassembled WGS sequence"/>
</dbReference>
<reference evidence="2" key="1">
    <citation type="submission" date="2014-06" db="EMBL/GenBank/DDBJ databases">
        <authorList>
            <person name="Urmite Genomes Urmite Genomes"/>
        </authorList>
    </citation>
    <scope>NUCLEOTIDE SEQUENCE</scope>
</reference>
<dbReference type="Pfam" id="PF10808">
    <property type="entry name" value="DUF2542"/>
    <property type="match status" value="1"/>
</dbReference>